<dbReference type="STRING" id="341454.A0A4V3SHU5"/>
<dbReference type="Pfam" id="PF00012">
    <property type="entry name" value="HSP70"/>
    <property type="match status" value="1"/>
</dbReference>
<evidence type="ECO:0000256" key="2">
    <source>
        <dbReference type="ARBA" id="ARBA00022840"/>
    </source>
</evidence>
<dbReference type="Proteomes" id="UP000298138">
    <property type="component" value="Unassembled WGS sequence"/>
</dbReference>
<dbReference type="InParanoid" id="A0A4V3SHU5"/>
<name>A0A4V3SHU5_9PEZI</name>
<dbReference type="Gene3D" id="3.90.640.10">
    <property type="entry name" value="Actin, Chain A, domain 4"/>
    <property type="match status" value="1"/>
</dbReference>
<gene>
    <name evidence="4" type="ORF">EX30DRAFT_194821</name>
</gene>
<feature type="compositionally biased region" description="Polar residues" evidence="3">
    <location>
        <begin position="156"/>
        <end position="174"/>
    </location>
</feature>
<evidence type="ECO:0000313" key="4">
    <source>
        <dbReference type="EMBL" id="TGZ77594.1"/>
    </source>
</evidence>
<organism evidence="4 5">
    <name type="scientific">Ascodesmis nigricans</name>
    <dbReference type="NCBI Taxonomy" id="341454"/>
    <lineage>
        <taxon>Eukaryota</taxon>
        <taxon>Fungi</taxon>
        <taxon>Dikarya</taxon>
        <taxon>Ascomycota</taxon>
        <taxon>Pezizomycotina</taxon>
        <taxon>Pezizomycetes</taxon>
        <taxon>Pezizales</taxon>
        <taxon>Ascodesmidaceae</taxon>
        <taxon>Ascodesmis</taxon>
    </lineage>
</organism>
<dbReference type="GO" id="GO:0005524">
    <property type="term" value="F:ATP binding"/>
    <property type="evidence" value="ECO:0007669"/>
    <property type="project" value="UniProtKB-KW"/>
</dbReference>
<keyword evidence="5" id="KW-1185">Reference proteome</keyword>
<keyword evidence="1" id="KW-0547">Nucleotide-binding</keyword>
<proteinExistence type="predicted"/>
<protein>
    <recommendedName>
        <fullName evidence="6">Actin-like ATPase domain-containing protein</fullName>
    </recommendedName>
</protein>
<dbReference type="Gene3D" id="3.30.420.40">
    <property type="match status" value="3"/>
</dbReference>
<feature type="compositionally biased region" description="Basic and acidic residues" evidence="3">
    <location>
        <begin position="250"/>
        <end position="259"/>
    </location>
</feature>
<accession>A0A4V3SHU5</accession>
<feature type="compositionally biased region" description="Pro residues" evidence="3">
    <location>
        <begin position="262"/>
        <end position="273"/>
    </location>
</feature>
<dbReference type="InterPro" id="IPR043129">
    <property type="entry name" value="ATPase_NBD"/>
</dbReference>
<dbReference type="GO" id="GO:0140662">
    <property type="term" value="F:ATP-dependent protein folding chaperone"/>
    <property type="evidence" value="ECO:0007669"/>
    <property type="project" value="InterPro"/>
</dbReference>
<evidence type="ECO:0008006" key="6">
    <source>
        <dbReference type="Google" id="ProtNLM"/>
    </source>
</evidence>
<dbReference type="SUPFAM" id="SSF53067">
    <property type="entry name" value="Actin-like ATPase domain"/>
    <property type="match status" value="3"/>
</dbReference>
<keyword evidence="2" id="KW-0067">ATP-binding</keyword>
<dbReference type="InterPro" id="IPR013126">
    <property type="entry name" value="Hsp_70_fam"/>
</dbReference>
<sequence>MVKMMSAPKRDTRPRLVVGIDFGTTFTSVCVVHSSQPTIEHLVRGWPGGSRSGPRADVVPTELLYEGATPRFGYEVEDAPNGEIDGLRWFKLLLQSQPQQQEEGGENGGGKVEKEVPGKKEALARMFVGVQKPQVEVPEVVEQVEVASISGRTSISGRASISGKTSISETASSTKTRRISGMVGRFVKGAKKVSESMGYTPGNRLPATAMLWGPVYEPVPLPKKRKPSTTTTTTVAAKSSSTPTSSTPQDDIRPHHDEIIPPSTPPPSEPPMPRLPVVYDTSTSHIASRILAHTLSTLSFLDLTPLQATTTFLQQLHTVIHTEVSTTWPTFTHANTHFNYILTVPAIWSDAAKHLMIQAATSAGFGQHEETFSLISEPEAAAVYTLKQNETALSVGETVIICDAGGGTFDLIAYRIKSLNPLKVDEIVAGSGEMCGSVFLDEGFREYITAVMGQRWFNQLKPKTRKTMMRSWLEEKFKFGSETYEEDHEVGIAVPGAPDDEERNVDGGFHYMAVGEMRKIFDPVVEKAVGLVKQQVADVEKGGDKVKAVVLVGGFGSSPYLKSTLQTSFPALQILTPGATSQTAVARGAVLRGLDGSIVLQRRARRFYGTAAFTNFQPSMGAEASQRKQYSKTQSHYEVPEKMFWYVKKGDILSSGNGGIGLEEGGIITMPFFRNFLVNAPNPVTAYSRFKVRDVLYAWEPREDSEEPPEFRWMQTERVVPVGVLETDLSKIPMHQLEKAMGKSGHQYYKIPYSLRMTLDGEVLKFELQFQGNVYSTCTVRFDEDVLRAAGA</sequence>
<evidence type="ECO:0000313" key="5">
    <source>
        <dbReference type="Proteomes" id="UP000298138"/>
    </source>
</evidence>
<dbReference type="OrthoDB" id="2963168at2759"/>
<feature type="region of interest" description="Disordered" evidence="3">
    <location>
        <begin position="156"/>
        <end position="176"/>
    </location>
</feature>
<evidence type="ECO:0000256" key="1">
    <source>
        <dbReference type="ARBA" id="ARBA00022741"/>
    </source>
</evidence>
<dbReference type="EMBL" id="ML220151">
    <property type="protein sequence ID" value="TGZ77594.1"/>
    <property type="molecule type" value="Genomic_DNA"/>
</dbReference>
<feature type="region of interest" description="Disordered" evidence="3">
    <location>
        <begin position="218"/>
        <end position="273"/>
    </location>
</feature>
<feature type="compositionally biased region" description="Low complexity" evidence="3">
    <location>
        <begin position="228"/>
        <end position="248"/>
    </location>
</feature>
<dbReference type="CDD" id="cd10170">
    <property type="entry name" value="ASKHA_NBD_HSP70"/>
    <property type="match status" value="1"/>
</dbReference>
<evidence type="ECO:0000256" key="3">
    <source>
        <dbReference type="SAM" id="MobiDB-lite"/>
    </source>
</evidence>
<dbReference type="PANTHER" id="PTHR14187">
    <property type="entry name" value="ALPHA KINASE/ELONGATION FACTOR 2 KINASE"/>
    <property type="match status" value="1"/>
</dbReference>
<reference evidence="4 5" key="1">
    <citation type="submission" date="2019-04" db="EMBL/GenBank/DDBJ databases">
        <title>Comparative genomics and transcriptomics to analyze fruiting body development in filamentous ascomycetes.</title>
        <authorList>
            <consortium name="DOE Joint Genome Institute"/>
            <person name="Lutkenhaus R."/>
            <person name="Traeger S."/>
            <person name="Breuer J."/>
            <person name="Kuo A."/>
            <person name="Lipzen A."/>
            <person name="Pangilinan J."/>
            <person name="Dilworth D."/>
            <person name="Sandor L."/>
            <person name="Poggeler S."/>
            <person name="Barry K."/>
            <person name="Grigoriev I.V."/>
            <person name="Nowrousian M."/>
        </authorList>
    </citation>
    <scope>NUCLEOTIDE SEQUENCE [LARGE SCALE GENOMIC DNA]</scope>
    <source>
        <strain evidence="4 5">CBS 389.68</strain>
    </source>
</reference>
<dbReference type="AlphaFoldDB" id="A0A4V3SHU5"/>
<dbReference type="PANTHER" id="PTHR14187:SF82">
    <property type="entry name" value="FAMILY CHAPERONE, PUTATIVE (AFU_ORTHOLOGUE AFUA_7G08575)-RELATED"/>
    <property type="match status" value="1"/>
</dbReference>